<feature type="compositionally biased region" description="Polar residues" evidence="1">
    <location>
        <begin position="512"/>
        <end position="524"/>
    </location>
</feature>
<gene>
    <name evidence="3" type="ORF">NADFUDRAFT_82235</name>
</gene>
<dbReference type="SUPFAM" id="SSF81296">
    <property type="entry name" value="E set domains"/>
    <property type="match status" value="1"/>
</dbReference>
<dbReference type="GO" id="GO:0030674">
    <property type="term" value="F:protein-macromolecule adaptor activity"/>
    <property type="evidence" value="ECO:0007669"/>
    <property type="project" value="TreeGrafter"/>
</dbReference>
<evidence type="ECO:0000256" key="1">
    <source>
        <dbReference type="SAM" id="MobiDB-lite"/>
    </source>
</evidence>
<feature type="compositionally biased region" description="Polar residues" evidence="1">
    <location>
        <begin position="478"/>
        <end position="489"/>
    </location>
</feature>
<evidence type="ECO:0000259" key="2">
    <source>
        <dbReference type="Pfam" id="PF00339"/>
    </source>
</evidence>
<accession>A0A1E3PLU7</accession>
<evidence type="ECO:0000313" key="3">
    <source>
        <dbReference type="EMBL" id="ODQ66405.1"/>
    </source>
</evidence>
<organism evidence="3 4">
    <name type="scientific">Nadsonia fulvescens var. elongata DSM 6958</name>
    <dbReference type="NCBI Taxonomy" id="857566"/>
    <lineage>
        <taxon>Eukaryota</taxon>
        <taxon>Fungi</taxon>
        <taxon>Dikarya</taxon>
        <taxon>Ascomycota</taxon>
        <taxon>Saccharomycotina</taxon>
        <taxon>Dipodascomycetes</taxon>
        <taxon>Dipodascales</taxon>
        <taxon>Dipodascales incertae sedis</taxon>
        <taxon>Nadsonia</taxon>
    </lineage>
</organism>
<dbReference type="InterPro" id="IPR050357">
    <property type="entry name" value="Arrestin_domain-protein"/>
</dbReference>
<keyword evidence="4" id="KW-1185">Reference proteome</keyword>
<sequence>MSFSSNSVRIELDAGQNDTFTSLDIIKGRVCFSIPSEETISSIQVKLEGISRTVLVVPKNNEVKKRQKDKNATKNSIEMHRVLYQVSTVFPPKDIRNVNTSQKYTLKSGNYEYPFQFRIPVNSSCSNSSGSSYQPSGGMFESFSFTNGSLGYVRDAKNHINTSLPPSFSGLGELASVRYFLKVTVRRSSMLKINFRNYQPFIFLPIDPPVDNSGKVAFVRREKSIAYKGSRNNNSNRIDANRNNNGDSGGLFKSFFKSKPSATSNSIPLRSNVQFLFEVRYPLGIGLVPLEVLPLGLFVSFKKQPQSNDIIYLRELNFTLFATTIAASHQYSERSVVSLNFFNRTQLNIPLNMKAAAPTPVDPTTHLPTWELPINPSVYHDAILPNTVAPSFKTCNIAQVYTLQITGKFSMENGPLEEVSLSTDVQIWSGIRPSEGLLRAALPARPNMNTADMATAGFSKPGAIGSEKPPPKPVRPSNGKNANGMSNEGSALPTYDEAITNSLGPIEGPRRTYQQSDNYYTNLDSFEDGRD</sequence>
<dbReference type="EMBL" id="KV454408">
    <property type="protein sequence ID" value="ODQ66405.1"/>
    <property type="molecule type" value="Genomic_DNA"/>
</dbReference>
<feature type="region of interest" description="Disordered" evidence="1">
    <location>
        <begin position="454"/>
        <end position="531"/>
    </location>
</feature>
<dbReference type="InterPro" id="IPR014756">
    <property type="entry name" value="Ig_E-set"/>
</dbReference>
<dbReference type="Proteomes" id="UP000095009">
    <property type="component" value="Unassembled WGS sequence"/>
</dbReference>
<reference evidence="3 4" key="1">
    <citation type="journal article" date="2016" name="Proc. Natl. Acad. Sci. U.S.A.">
        <title>Comparative genomics of biotechnologically important yeasts.</title>
        <authorList>
            <person name="Riley R."/>
            <person name="Haridas S."/>
            <person name="Wolfe K.H."/>
            <person name="Lopes M.R."/>
            <person name="Hittinger C.T."/>
            <person name="Goeker M."/>
            <person name="Salamov A.A."/>
            <person name="Wisecaver J.H."/>
            <person name="Long T.M."/>
            <person name="Calvey C.H."/>
            <person name="Aerts A.L."/>
            <person name="Barry K.W."/>
            <person name="Choi C."/>
            <person name="Clum A."/>
            <person name="Coughlan A.Y."/>
            <person name="Deshpande S."/>
            <person name="Douglass A.P."/>
            <person name="Hanson S.J."/>
            <person name="Klenk H.-P."/>
            <person name="LaButti K.M."/>
            <person name="Lapidus A."/>
            <person name="Lindquist E.A."/>
            <person name="Lipzen A.M."/>
            <person name="Meier-Kolthoff J.P."/>
            <person name="Ohm R.A."/>
            <person name="Otillar R.P."/>
            <person name="Pangilinan J.L."/>
            <person name="Peng Y."/>
            <person name="Rokas A."/>
            <person name="Rosa C.A."/>
            <person name="Scheuner C."/>
            <person name="Sibirny A.A."/>
            <person name="Slot J.C."/>
            <person name="Stielow J.B."/>
            <person name="Sun H."/>
            <person name="Kurtzman C.P."/>
            <person name="Blackwell M."/>
            <person name="Grigoriev I.V."/>
            <person name="Jeffries T.W."/>
        </authorList>
    </citation>
    <scope>NUCLEOTIDE SEQUENCE [LARGE SCALE GENOMIC DNA]</scope>
    <source>
        <strain evidence="3 4">DSM 6958</strain>
    </source>
</reference>
<dbReference type="PANTHER" id="PTHR11188:SF166">
    <property type="entry name" value="ARRESTIN (OR S-ANTIGEN), N-TERMINAL DOMAIN PROTEIN (AFU_ORTHOLOGUE AFUA_7G02050)"/>
    <property type="match status" value="1"/>
</dbReference>
<dbReference type="GO" id="GO:0031625">
    <property type="term" value="F:ubiquitin protein ligase binding"/>
    <property type="evidence" value="ECO:0007669"/>
    <property type="project" value="TreeGrafter"/>
</dbReference>
<dbReference type="OrthoDB" id="3365616at2759"/>
<dbReference type="PANTHER" id="PTHR11188">
    <property type="entry name" value="ARRESTIN DOMAIN CONTAINING PROTEIN"/>
    <property type="match status" value="1"/>
</dbReference>
<dbReference type="GO" id="GO:0070086">
    <property type="term" value="P:ubiquitin-dependent endocytosis"/>
    <property type="evidence" value="ECO:0007669"/>
    <property type="project" value="TreeGrafter"/>
</dbReference>
<dbReference type="GO" id="GO:0005886">
    <property type="term" value="C:plasma membrane"/>
    <property type="evidence" value="ECO:0007669"/>
    <property type="project" value="TreeGrafter"/>
</dbReference>
<dbReference type="STRING" id="857566.A0A1E3PLU7"/>
<dbReference type="InterPro" id="IPR014752">
    <property type="entry name" value="Arrestin-like_C"/>
</dbReference>
<name>A0A1E3PLU7_9ASCO</name>
<dbReference type="AlphaFoldDB" id="A0A1E3PLU7"/>
<dbReference type="Gene3D" id="2.60.40.640">
    <property type="match status" value="1"/>
</dbReference>
<dbReference type="GO" id="GO:0005829">
    <property type="term" value="C:cytosol"/>
    <property type="evidence" value="ECO:0007669"/>
    <property type="project" value="TreeGrafter"/>
</dbReference>
<dbReference type="CDD" id="cd22952">
    <property type="entry name" value="ART10-like"/>
    <property type="match status" value="1"/>
</dbReference>
<protein>
    <recommendedName>
        <fullName evidence="2">Arrestin-like N-terminal domain-containing protein</fullName>
    </recommendedName>
</protein>
<feature type="domain" description="Arrestin-like N-terminal" evidence="2">
    <location>
        <begin position="8"/>
        <end position="127"/>
    </location>
</feature>
<dbReference type="Pfam" id="PF00339">
    <property type="entry name" value="Arrestin_N"/>
    <property type="match status" value="1"/>
</dbReference>
<proteinExistence type="predicted"/>
<dbReference type="InterPro" id="IPR011021">
    <property type="entry name" value="Arrestin-like_N"/>
</dbReference>
<evidence type="ECO:0000313" key="4">
    <source>
        <dbReference type="Proteomes" id="UP000095009"/>
    </source>
</evidence>